<dbReference type="WBParaSite" id="L893_g16744.t1">
    <property type="protein sequence ID" value="L893_g16744.t1"/>
    <property type="gene ID" value="L893_g16744"/>
</dbReference>
<evidence type="ECO:0000313" key="3">
    <source>
        <dbReference type="WBParaSite" id="L893_g16744.t1"/>
    </source>
</evidence>
<feature type="region of interest" description="Disordered" evidence="1">
    <location>
        <begin position="36"/>
        <end position="57"/>
    </location>
</feature>
<proteinExistence type="predicted"/>
<reference evidence="3" key="1">
    <citation type="submission" date="2016-11" db="UniProtKB">
        <authorList>
            <consortium name="WormBaseParasite"/>
        </authorList>
    </citation>
    <scope>IDENTIFICATION</scope>
</reference>
<sequence>MENSQPVIAFKWQPYAVMPHFLSSQRMSVVFGCARGTSQHPRHAPQTSGSNERTSLHKRIARRRKIACLTQEGLTPLCI</sequence>
<organism evidence="2 3">
    <name type="scientific">Steinernema glaseri</name>
    <dbReference type="NCBI Taxonomy" id="37863"/>
    <lineage>
        <taxon>Eukaryota</taxon>
        <taxon>Metazoa</taxon>
        <taxon>Ecdysozoa</taxon>
        <taxon>Nematoda</taxon>
        <taxon>Chromadorea</taxon>
        <taxon>Rhabditida</taxon>
        <taxon>Tylenchina</taxon>
        <taxon>Panagrolaimomorpha</taxon>
        <taxon>Strongyloidoidea</taxon>
        <taxon>Steinernematidae</taxon>
        <taxon>Steinernema</taxon>
    </lineage>
</organism>
<name>A0A1I7YIF3_9BILA</name>
<evidence type="ECO:0000313" key="2">
    <source>
        <dbReference type="Proteomes" id="UP000095287"/>
    </source>
</evidence>
<evidence type="ECO:0000256" key="1">
    <source>
        <dbReference type="SAM" id="MobiDB-lite"/>
    </source>
</evidence>
<dbReference type="AlphaFoldDB" id="A0A1I7YIF3"/>
<accession>A0A1I7YIF3</accession>
<protein>
    <submittedName>
        <fullName evidence="3">Uncharacterized protein</fullName>
    </submittedName>
</protein>
<keyword evidence="2" id="KW-1185">Reference proteome</keyword>
<dbReference type="Proteomes" id="UP000095287">
    <property type="component" value="Unplaced"/>
</dbReference>